<proteinExistence type="predicted"/>
<feature type="region of interest" description="Disordered" evidence="1">
    <location>
        <begin position="50"/>
        <end position="95"/>
    </location>
</feature>
<feature type="compositionally biased region" description="Low complexity" evidence="1">
    <location>
        <begin position="78"/>
        <end position="89"/>
    </location>
</feature>
<sequence length="95" mass="9865">MSCVALAKDAAAINPTTQAALADEIPSNATPAVQASTMDCIGTIQLRRRPADGRQRLSTCGAHRNLSTHGKPTSGSQARVPSPAPSRRSSVGRRS</sequence>
<dbReference type="EMBL" id="JAANIU010013270">
    <property type="protein sequence ID" value="KAG1530061.1"/>
    <property type="molecule type" value="Genomic_DNA"/>
</dbReference>
<comment type="caution">
    <text evidence="2">The sequence shown here is derived from an EMBL/GenBank/DDBJ whole genome shotgun (WGS) entry which is preliminary data.</text>
</comment>
<gene>
    <name evidence="2" type="ORF">G6F50_017570</name>
</gene>
<accession>A0A9P7C036</accession>
<name>A0A9P7C036_9FUNG</name>
<keyword evidence="3" id="KW-1185">Reference proteome</keyword>
<organism evidence="2 3">
    <name type="scientific">Rhizopus delemar</name>
    <dbReference type="NCBI Taxonomy" id="936053"/>
    <lineage>
        <taxon>Eukaryota</taxon>
        <taxon>Fungi</taxon>
        <taxon>Fungi incertae sedis</taxon>
        <taxon>Mucoromycota</taxon>
        <taxon>Mucoromycotina</taxon>
        <taxon>Mucoromycetes</taxon>
        <taxon>Mucorales</taxon>
        <taxon>Mucorineae</taxon>
        <taxon>Rhizopodaceae</taxon>
        <taxon>Rhizopus</taxon>
    </lineage>
</organism>
<protein>
    <submittedName>
        <fullName evidence="2">Uncharacterized protein</fullName>
    </submittedName>
</protein>
<dbReference type="Proteomes" id="UP000740926">
    <property type="component" value="Unassembled WGS sequence"/>
</dbReference>
<reference evidence="2 3" key="1">
    <citation type="journal article" date="2020" name="Microb. Genom.">
        <title>Genetic diversity of clinical and environmental Mucorales isolates obtained from an investigation of mucormycosis cases among solid organ transplant recipients.</title>
        <authorList>
            <person name="Nguyen M.H."/>
            <person name="Kaul D."/>
            <person name="Muto C."/>
            <person name="Cheng S.J."/>
            <person name="Richter R.A."/>
            <person name="Bruno V.M."/>
            <person name="Liu G."/>
            <person name="Beyhan S."/>
            <person name="Sundermann A.J."/>
            <person name="Mounaud S."/>
            <person name="Pasculle A.W."/>
            <person name="Nierman W.C."/>
            <person name="Driscoll E."/>
            <person name="Cumbie R."/>
            <person name="Clancy C.J."/>
            <person name="Dupont C.L."/>
        </authorList>
    </citation>
    <scope>NUCLEOTIDE SEQUENCE [LARGE SCALE GENOMIC DNA]</scope>
    <source>
        <strain evidence="2 3">GL24</strain>
    </source>
</reference>
<evidence type="ECO:0000313" key="3">
    <source>
        <dbReference type="Proteomes" id="UP000740926"/>
    </source>
</evidence>
<feature type="compositionally biased region" description="Polar residues" evidence="1">
    <location>
        <begin position="65"/>
        <end position="77"/>
    </location>
</feature>
<evidence type="ECO:0000313" key="2">
    <source>
        <dbReference type="EMBL" id="KAG1530061.1"/>
    </source>
</evidence>
<evidence type="ECO:0000256" key="1">
    <source>
        <dbReference type="SAM" id="MobiDB-lite"/>
    </source>
</evidence>
<dbReference type="AlphaFoldDB" id="A0A9P7C036"/>